<dbReference type="Gene3D" id="1.25.40.10">
    <property type="entry name" value="Tetratricopeptide repeat domain"/>
    <property type="match status" value="3"/>
</dbReference>
<dbReference type="Pfam" id="PF13424">
    <property type="entry name" value="TPR_12"/>
    <property type="match status" value="2"/>
</dbReference>
<dbReference type="GO" id="GO:0043531">
    <property type="term" value="F:ADP binding"/>
    <property type="evidence" value="ECO:0007669"/>
    <property type="project" value="InterPro"/>
</dbReference>
<dbReference type="InterPro" id="IPR011990">
    <property type="entry name" value="TPR-like_helical_dom_sf"/>
</dbReference>
<dbReference type="GO" id="GO:0007165">
    <property type="term" value="P:signal transduction"/>
    <property type="evidence" value="ECO:0007669"/>
    <property type="project" value="InterPro"/>
</dbReference>
<feature type="compositionally biased region" description="Basic and acidic residues" evidence="1">
    <location>
        <begin position="125"/>
        <end position="143"/>
    </location>
</feature>
<dbReference type="GO" id="GO:0005524">
    <property type="term" value="F:ATP binding"/>
    <property type="evidence" value="ECO:0007669"/>
    <property type="project" value="UniProtKB-KW"/>
</dbReference>
<dbReference type="PANTHER" id="PTHR46082">
    <property type="entry name" value="ATP/GTP-BINDING PROTEIN-RELATED"/>
    <property type="match status" value="1"/>
</dbReference>
<evidence type="ECO:0000259" key="3">
    <source>
        <dbReference type="Pfam" id="PF13676"/>
    </source>
</evidence>
<evidence type="ECO:0000259" key="2">
    <source>
        <dbReference type="Pfam" id="PF00931"/>
    </source>
</evidence>
<dbReference type="EMBL" id="BNBI01000011">
    <property type="protein sequence ID" value="GHF19367.1"/>
    <property type="molecule type" value="Genomic_DNA"/>
</dbReference>
<gene>
    <name evidence="4" type="ORF">GCM10018772_50710</name>
</gene>
<proteinExistence type="predicted"/>
<dbReference type="PANTHER" id="PTHR46082:SF6">
    <property type="entry name" value="AAA+ ATPASE DOMAIN-CONTAINING PROTEIN-RELATED"/>
    <property type="match status" value="1"/>
</dbReference>
<dbReference type="InterPro" id="IPR002182">
    <property type="entry name" value="NB-ARC"/>
</dbReference>
<feature type="compositionally biased region" description="Basic and acidic residues" evidence="1">
    <location>
        <begin position="1115"/>
        <end position="1124"/>
    </location>
</feature>
<dbReference type="InterPro" id="IPR000157">
    <property type="entry name" value="TIR_dom"/>
</dbReference>
<dbReference type="InterPro" id="IPR027417">
    <property type="entry name" value="P-loop_NTPase"/>
</dbReference>
<reference evidence="4" key="1">
    <citation type="journal article" date="2014" name="Int. J. Syst. Evol. Microbiol.">
        <title>Complete genome sequence of Corynebacterium casei LMG S-19264T (=DSM 44701T), isolated from a smear-ripened cheese.</title>
        <authorList>
            <consortium name="US DOE Joint Genome Institute (JGI-PGF)"/>
            <person name="Walter F."/>
            <person name="Albersmeier A."/>
            <person name="Kalinowski J."/>
            <person name="Ruckert C."/>
        </authorList>
    </citation>
    <scope>NUCLEOTIDE SEQUENCE</scope>
    <source>
        <strain evidence="4">JCM 4477</strain>
    </source>
</reference>
<protein>
    <submittedName>
        <fullName evidence="4">ATP-binding protein</fullName>
    </submittedName>
</protein>
<evidence type="ECO:0000256" key="1">
    <source>
        <dbReference type="SAM" id="MobiDB-lite"/>
    </source>
</evidence>
<evidence type="ECO:0000313" key="5">
    <source>
        <dbReference type="Proteomes" id="UP000630718"/>
    </source>
</evidence>
<keyword evidence="4" id="KW-0067">ATP-binding</keyword>
<dbReference type="SUPFAM" id="SSF48452">
    <property type="entry name" value="TPR-like"/>
    <property type="match status" value="3"/>
</dbReference>
<dbReference type="InterPro" id="IPR053137">
    <property type="entry name" value="NLR-like"/>
</dbReference>
<evidence type="ECO:0000313" key="4">
    <source>
        <dbReference type="EMBL" id="GHF19367.1"/>
    </source>
</evidence>
<feature type="region of interest" description="Disordered" evidence="1">
    <location>
        <begin position="1101"/>
        <end position="1124"/>
    </location>
</feature>
<comment type="caution">
    <text evidence="4">The sequence shown here is derived from an EMBL/GenBank/DDBJ whole genome shotgun (WGS) entry which is preliminary data.</text>
</comment>
<dbReference type="Pfam" id="PF00931">
    <property type="entry name" value="NB-ARC"/>
    <property type="match status" value="1"/>
</dbReference>
<keyword evidence="4" id="KW-0547">Nucleotide-binding</keyword>
<feature type="region of interest" description="Disordered" evidence="1">
    <location>
        <begin position="125"/>
        <end position="167"/>
    </location>
</feature>
<keyword evidence="5" id="KW-1185">Reference proteome</keyword>
<dbReference type="Pfam" id="PF13676">
    <property type="entry name" value="TIR_2"/>
    <property type="match status" value="1"/>
</dbReference>
<feature type="domain" description="NB-ARC" evidence="2">
    <location>
        <begin position="337"/>
        <end position="475"/>
    </location>
</feature>
<reference evidence="4" key="2">
    <citation type="submission" date="2020-09" db="EMBL/GenBank/DDBJ databases">
        <authorList>
            <person name="Sun Q."/>
            <person name="Ohkuma M."/>
        </authorList>
    </citation>
    <scope>NUCLEOTIDE SEQUENCE</scope>
    <source>
        <strain evidence="4">JCM 4477</strain>
    </source>
</reference>
<dbReference type="Proteomes" id="UP000630718">
    <property type="component" value="Unassembled WGS sequence"/>
</dbReference>
<name>A0A919AQA5_9ACTN</name>
<feature type="domain" description="TIR" evidence="3">
    <location>
        <begin position="167"/>
        <end position="287"/>
    </location>
</feature>
<dbReference type="SUPFAM" id="SSF52540">
    <property type="entry name" value="P-loop containing nucleoside triphosphate hydrolases"/>
    <property type="match status" value="1"/>
</dbReference>
<dbReference type="NCBIfam" id="NF040586">
    <property type="entry name" value="FxSxx_TPR"/>
    <property type="match status" value="1"/>
</dbReference>
<dbReference type="AlphaFoldDB" id="A0A919AQA5"/>
<dbReference type="Pfam" id="PF13374">
    <property type="entry name" value="TPR_10"/>
    <property type="match status" value="1"/>
</dbReference>
<accession>A0A919AQA5</accession>
<organism evidence="4 5">
    <name type="scientific">Streptomyces fumanus</name>
    <dbReference type="NCBI Taxonomy" id="67302"/>
    <lineage>
        <taxon>Bacteria</taxon>
        <taxon>Bacillati</taxon>
        <taxon>Actinomycetota</taxon>
        <taxon>Actinomycetes</taxon>
        <taxon>Kitasatosporales</taxon>
        <taxon>Streptomycetaceae</taxon>
        <taxon>Streptomyces</taxon>
    </lineage>
</organism>
<dbReference type="Gene3D" id="3.40.50.300">
    <property type="entry name" value="P-loop containing nucleotide triphosphate hydrolases"/>
    <property type="match status" value="1"/>
</dbReference>
<sequence length="1124" mass="122914">MTGNERPLLIEPVVAWPRQAEAGADYLVTVDLRGPLPAPDGTPADWPYPEEEFTFTVTLDGAPLFACAALGEPSVVLHRFGGTYGPARFRVSAGTDTGPASLWLTVSNQWGVPVRKAELRCEIRAGDGTREERTPARPVEDVPRPPVLRPGRAEPAPPRPRPGTGTVTISFAGPDRAWAAWIGDRLRRRGVRVDRRRWDPPAGVPLAGLLSGLRTAGPVLMVLSAPYFEAGGRTRDEWERALRDIAAADPSGFAAVSVTSVPVPAATAALRPVDLTALGAEEAERRLLARLDLPADPLPERVDDVRYPASRPDVWGLVPRHNPRFTGREALLAAAHRLLRDAGRVTLHGMSGVGKTQMATEYVYRFGPEYDVVWWVHAESRATCRRRLAELAPALGLRTGEEYGMRVRAVRDALRRGEPYSRWLLVLDGADEPDQIHDLLPAGPGHVLVTSRNPDWAEHGSELLEVPVYTREESVAFVRRRAPRLSGPEADQLAEALGDLPLLLDQTAGWLDESDLPVGEYLALLEAGTADDVLRVSADFPLAYRTAWTILLESLRAAVPESVDLLRLCTFFAPGHVPVHLLRKLPREGLPPSVARLLTDPALWAAAVDQLRRYSVVRVEPHEADPAREVLYLHRVVHGFVRAELPEDTARELADVVRRALAAADPGKPSSPALWPAYAEIVPHLKHAQVLASEDPGVQRLVLNCLRYLYLSGEYAAGGKLGGRAMDAWRALLGESHPRIWELTYHYANLLRAVGDYDRTMRIERAAADHLRRQRGERDPAYLRALGGLAADLRGLGRYAEALEMSERVLTAYRERLGEDDTATVNARNNVAVSLRLLGRYEDACRLNSATLAARRALLGDRHPWTLNSEHAYALDLRLLGRYGEATAVQEPSLRVVRETLGPDTVQALRAQHNLAMCRYAARDLDDAGRYFADALERAVHILGDRDPLTLILAVGQSCFAREHGDAERARALSAAVVAAYEETLSPDHPYAVGARANHALALHRAGDPRGALELARAARAGMAARLGPGHPWTLGCALNEAALRAVAGDTERAAALSRDTADRAARVLGPAHPFTGSALRGLAADLRALGRADEADRARERALDEAGHGGPARRYWDFEPHRT</sequence>